<feature type="compositionally biased region" description="Acidic residues" evidence="1">
    <location>
        <begin position="753"/>
        <end position="770"/>
    </location>
</feature>
<organism evidence="2 3">
    <name type="scientific">Pristionchus fissidentatus</name>
    <dbReference type="NCBI Taxonomy" id="1538716"/>
    <lineage>
        <taxon>Eukaryota</taxon>
        <taxon>Metazoa</taxon>
        <taxon>Ecdysozoa</taxon>
        <taxon>Nematoda</taxon>
        <taxon>Chromadorea</taxon>
        <taxon>Rhabditida</taxon>
        <taxon>Rhabditina</taxon>
        <taxon>Diplogasteromorpha</taxon>
        <taxon>Diplogasteroidea</taxon>
        <taxon>Neodiplogasteridae</taxon>
        <taxon>Pristionchus</taxon>
    </lineage>
</organism>
<accession>A0AAV5VKL3</accession>
<name>A0AAV5VKL3_9BILA</name>
<comment type="caution">
    <text evidence="2">The sequence shown here is derived from an EMBL/GenBank/DDBJ whole genome shotgun (WGS) entry which is preliminary data.</text>
</comment>
<feature type="region of interest" description="Disordered" evidence="1">
    <location>
        <begin position="1"/>
        <end position="24"/>
    </location>
</feature>
<evidence type="ECO:0000256" key="1">
    <source>
        <dbReference type="SAM" id="MobiDB-lite"/>
    </source>
</evidence>
<evidence type="ECO:0000313" key="3">
    <source>
        <dbReference type="Proteomes" id="UP001432322"/>
    </source>
</evidence>
<feature type="region of interest" description="Disordered" evidence="1">
    <location>
        <begin position="434"/>
        <end position="564"/>
    </location>
</feature>
<feature type="region of interest" description="Disordered" evidence="1">
    <location>
        <begin position="172"/>
        <end position="206"/>
    </location>
</feature>
<evidence type="ECO:0000313" key="2">
    <source>
        <dbReference type="EMBL" id="GMT20059.1"/>
    </source>
</evidence>
<sequence length="770" mass="87136">EEEEEDDELSPDIIDVSDDEEEIVDGTPQSDFAKALYNRPGIIVANHKKSVRKLQTLKKSCLQMMSQQPDFNKIIDRLLSDTIRRICIKPGHRNDEDDDDMDRDRNYAKELKRVMWMAEIDKSLRVHGNLPPSVPQRYVDERAGELSERLTTNLEVEEALYWEQWQQRLDDEAAAAAADSPSTSSSASPSIAPLVGQPSSTAPNLASTCNSRLLRLQSSYDRMKNEKTYWNDREDGMWKRRRPLPQKKQRQNGSDNEEIALPPATSSETINRLSSVPKGAVLFEIAKAEKAEIAKETGQNGMRKPKRTIPMSKALQRIDIDSLSVPQMKKMIAALENRRGSRRKVRPDRITLSPTKPTLETTESKMVKGDKLRPSQTSSLLEWSMARLTKEEIELELGKHDDIEIGAASKQQILDSIVRLQKLKASVYSQLCSTASTSSHPMEDHVEKEGERRIIKPEKSPIKTKPTKKKAKKRPASQPVSRLEGTVKKKEKKKDKVEASPEFDEGVGGRKDKKPVVRLGGKVTNGKKREVAKKVKKAKPVVVELESSEESDSRSEQSIEDAKIYQRQKEVAEAYRAARKNSDSEHSRDSQLSADSFARLLDDQCSVEGGYRYNDDEEEEETLADGVVIKRRRREVDPTGFSLLPTRSIQRYRERFGLETGEHDHRATMVIGAQMHFGSLEGSASAIPYFAHALKTGTNDLDEREARQMQLMLQRQAAQQAQLEALGQAPPPGRGTRYRVAANTRRQQLIVPEEVEEQEEPEEEEEPEDI</sequence>
<feature type="compositionally biased region" description="Basic residues" evidence="1">
    <location>
        <begin position="240"/>
        <end position="250"/>
    </location>
</feature>
<gene>
    <name evidence="2" type="ORF">PFISCL1PPCAC_11356</name>
</gene>
<protein>
    <submittedName>
        <fullName evidence="2">Uncharacterized protein</fullName>
    </submittedName>
</protein>
<feature type="compositionally biased region" description="Basic and acidic residues" evidence="1">
    <location>
        <begin position="441"/>
        <end position="461"/>
    </location>
</feature>
<dbReference type="EMBL" id="BTSY01000003">
    <property type="protein sequence ID" value="GMT20059.1"/>
    <property type="molecule type" value="Genomic_DNA"/>
</dbReference>
<feature type="region of interest" description="Disordered" evidence="1">
    <location>
        <begin position="743"/>
        <end position="770"/>
    </location>
</feature>
<feature type="compositionally biased region" description="Basic and acidic residues" evidence="1">
    <location>
        <begin position="551"/>
        <end position="564"/>
    </location>
</feature>
<feature type="compositionally biased region" description="Low complexity" evidence="1">
    <location>
        <begin position="174"/>
        <end position="193"/>
    </location>
</feature>
<feature type="non-terminal residue" evidence="2">
    <location>
        <position position="1"/>
    </location>
</feature>
<keyword evidence="3" id="KW-1185">Reference proteome</keyword>
<reference evidence="2" key="1">
    <citation type="submission" date="2023-10" db="EMBL/GenBank/DDBJ databases">
        <title>Genome assembly of Pristionchus species.</title>
        <authorList>
            <person name="Yoshida K."/>
            <person name="Sommer R.J."/>
        </authorList>
    </citation>
    <scope>NUCLEOTIDE SEQUENCE</scope>
    <source>
        <strain evidence="2">RS5133</strain>
    </source>
</reference>
<proteinExistence type="predicted"/>
<feature type="region of interest" description="Disordered" evidence="1">
    <location>
        <begin position="240"/>
        <end position="268"/>
    </location>
</feature>
<feature type="compositionally biased region" description="Polar residues" evidence="1">
    <location>
        <begin position="197"/>
        <end position="206"/>
    </location>
</feature>
<dbReference type="Proteomes" id="UP001432322">
    <property type="component" value="Unassembled WGS sequence"/>
</dbReference>
<dbReference type="AlphaFoldDB" id="A0AAV5VKL3"/>
<feature type="compositionally biased region" description="Basic residues" evidence="1">
    <location>
        <begin position="465"/>
        <end position="475"/>
    </location>
</feature>